<evidence type="ECO:0000256" key="10">
    <source>
        <dbReference type="ARBA" id="ARBA00023299"/>
    </source>
</evidence>
<accession>A0A430FQ40</accession>
<feature type="binding site" evidence="13">
    <location>
        <position position="103"/>
    </location>
    <ligand>
        <name>pyridoxal 5'-phosphate</name>
        <dbReference type="ChEBI" id="CHEBI:597326"/>
    </ligand>
</feature>
<proteinExistence type="inferred from homology"/>
<feature type="binding site" evidence="13">
    <location>
        <position position="149"/>
    </location>
    <ligand>
        <name>pyridoxal 5'-phosphate</name>
        <dbReference type="ChEBI" id="CHEBI:597326"/>
    </ligand>
</feature>
<dbReference type="SUPFAM" id="SSF53383">
    <property type="entry name" value="PLP-dependent transferases"/>
    <property type="match status" value="1"/>
</dbReference>
<dbReference type="Gene3D" id="3.40.640.10">
    <property type="entry name" value="Type I PLP-dependent aspartate aminotransferase-like (Major domain)"/>
    <property type="match status" value="1"/>
</dbReference>
<evidence type="ECO:0000256" key="12">
    <source>
        <dbReference type="ARBA" id="ARBA00049007"/>
    </source>
</evidence>
<evidence type="ECO:0000313" key="17">
    <source>
        <dbReference type="Proteomes" id="UP000287609"/>
    </source>
</evidence>
<evidence type="ECO:0000256" key="7">
    <source>
        <dbReference type="ARBA" id="ARBA00022679"/>
    </source>
</evidence>
<feature type="domain" description="Aminotransferase class V" evidence="15">
    <location>
        <begin position="20"/>
        <end position="338"/>
    </location>
</feature>
<dbReference type="AlphaFoldDB" id="A0A430FQ40"/>
<feature type="binding site" evidence="13">
    <location>
        <position position="196"/>
    </location>
    <ligand>
        <name>pyridoxal 5'-phosphate</name>
        <dbReference type="ChEBI" id="CHEBI:597326"/>
    </ligand>
</feature>
<dbReference type="PANTHER" id="PTHR21152">
    <property type="entry name" value="AMINOTRANSFERASE CLASS V"/>
    <property type="match status" value="1"/>
</dbReference>
<comment type="catalytic activity">
    <reaction evidence="12 13">
        <text>O-phospho-L-serine + 2-oxoglutarate = 3-phosphooxypyruvate + L-glutamate</text>
        <dbReference type="Rhea" id="RHEA:14329"/>
        <dbReference type="ChEBI" id="CHEBI:16810"/>
        <dbReference type="ChEBI" id="CHEBI:18110"/>
        <dbReference type="ChEBI" id="CHEBI:29985"/>
        <dbReference type="ChEBI" id="CHEBI:57524"/>
        <dbReference type="EC" id="2.6.1.52"/>
    </reaction>
</comment>
<dbReference type="InterPro" id="IPR015421">
    <property type="entry name" value="PyrdxlP-dep_Trfase_major"/>
</dbReference>
<evidence type="ECO:0000256" key="8">
    <source>
        <dbReference type="ARBA" id="ARBA00022898"/>
    </source>
</evidence>
<comment type="pathway">
    <text evidence="2 13">Amino-acid biosynthesis; L-serine biosynthesis; L-serine from 3-phospho-D-glycerate: step 2/3.</text>
</comment>
<dbReference type="GO" id="GO:0004760">
    <property type="term" value="F:L-serine-pyruvate transaminase activity"/>
    <property type="evidence" value="ECO:0007669"/>
    <property type="project" value="TreeGrafter"/>
</dbReference>
<protein>
    <recommendedName>
        <fullName evidence="13">Phosphoserine aminotransferase</fullName>
        <ecNumber evidence="13">2.6.1.52</ecNumber>
    </recommendedName>
    <alternativeName>
        <fullName evidence="13">Phosphohydroxythreonine aminotransferase</fullName>
        <shortName evidence="13">PSAT</shortName>
    </alternativeName>
</protein>
<comment type="caution">
    <text evidence="16">The sequence shown here is derived from an EMBL/GenBank/DDBJ whole genome shotgun (WGS) entry which is preliminary data.</text>
</comment>
<evidence type="ECO:0000256" key="4">
    <source>
        <dbReference type="ARBA" id="ARBA00022490"/>
    </source>
</evidence>
<feature type="binding site" evidence="13">
    <location>
        <begin position="254"/>
        <end position="255"/>
    </location>
    <ligand>
        <name>pyridoxal 5'-phosphate</name>
        <dbReference type="ChEBI" id="CHEBI:597326"/>
    </ligand>
</feature>
<evidence type="ECO:0000256" key="11">
    <source>
        <dbReference type="ARBA" id="ARBA00047630"/>
    </source>
</evidence>
<comment type="function">
    <text evidence="1 13">Catalyzes the reversible conversion of 3-phosphohydroxypyruvate to phosphoserine and of 3-hydroxy-2-oxo-4-phosphonooxybutanoate to phosphohydroxythreonine.</text>
</comment>
<feature type="modified residue" description="N6-(pyridoxal phosphate)lysine" evidence="13">
    <location>
        <position position="197"/>
    </location>
</feature>
<evidence type="ECO:0000256" key="14">
    <source>
        <dbReference type="SAM" id="MobiDB-lite"/>
    </source>
</evidence>
<keyword evidence="7 13" id="KW-0808">Transferase</keyword>
<keyword evidence="8 13" id="KW-0663">Pyridoxal phosphate</keyword>
<keyword evidence="10 13" id="KW-0718">Serine biosynthesis</keyword>
<dbReference type="InterPro" id="IPR006272">
    <property type="entry name" value="Pser_aminoTfrase_mycobac"/>
</dbReference>
<dbReference type="Pfam" id="PF00266">
    <property type="entry name" value="Aminotran_5"/>
    <property type="match status" value="1"/>
</dbReference>
<dbReference type="GO" id="GO:0006564">
    <property type="term" value="P:L-serine biosynthetic process"/>
    <property type="evidence" value="ECO:0007669"/>
    <property type="project" value="UniProtKB-UniRule"/>
</dbReference>
<keyword evidence="5 13" id="KW-0032">Aminotransferase</keyword>
<dbReference type="Gene3D" id="3.90.1150.10">
    <property type="entry name" value="Aspartate Aminotransferase, domain 1"/>
    <property type="match status" value="1"/>
</dbReference>
<comment type="subcellular location">
    <subcellularLocation>
        <location evidence="13">Cytoplasm</location>
    </subcellularLocation>
</comment>
<evidence type="ECO:0000256" key="1">
    <source>
        <dbReference type="ARBA" id="ARBA00003483"/>
    </source>
</evidence>
<comment type="similarity">
    <text evidence="3 13">Belongs to the class-V pyridoxal-phosphate-dependent aminotransferase family. SerC subfamily.</text>
</comment>
<reference evidence="16 17" key="1">
    <citation type="submission" date="2018-09" db="EMBL/GenBank/DDBJ databases">
        <title>Characterization of the phylogenetic diversity of five novel species belonging to the genus Bifidobacterium.</title>
        <authorList>
            <person name="Lugli G.A."/>
            <person name="Duranti S."/>
            <person name="Milani C."/>
        </authorList>
    </citation>
    <scope>NUCLEOTIDE SEQUENCE [LARGE SCALE GENOMIC DNA]</scope>
    <source>
        <strain evidence="16 17">2036B</strain>
    </source>
</reference>
<evidence type="ECO:0000313" key="16">
    <source>
        <dbReference type="EMBL" id="RSX54914.1"/>
    </source>
</evidence>
<dbReference type="GO" id="GO:0030170">
    <property type="term" value="F:pyridoxal phosphate binding"/>
    <property type="evidence" value="ECO:0007669"/>
    <property type="project" value="UniProtKB-UniRule"/>
</dbReference>
<dbReference type="InterPro" id="IPR015422">
    <property type="entry name" value="PyrdxlP-dep_Trfase_small"/>
</dbReference>
<gene>
    <name evidence="13" type="primary">serC</name>
    <name evidence="16" type="ORF">D2E26_0968</name>
</gene>
<comment type="pathway">
    <text evidence="13">Cofactor biosynthesis; pyridoxine 5'-phosphate biosynthesis; pyridoxine 5'-phosphate from D-erythrose 4-phosphate: step 3/5.</text>
</comment>
<keyword evidence="4 13" id="KW-0963">Cytoplasm</keyword>
<evidence type="ECO:0000256" key="13">
    <source>
        <dbReference type="HAMAP-Rule" id="MF_00160"/>
    </source>
</evidence>
<evidence type="ECO:0000256" key="6">
    <source>
        <dbReference type="ARBA" id="ARBA00022605"/>
    </source>
</evidence>
<evidence type="ECO:0000259" key="15">
    <source>
        <dbReference type="Pfam" id="PF00266"/>
    </source>
</evidence>
<comment type="caution">
    <text evidence="13">Lacks conserved residue(s) required for the propagation of feature annotation.</text>
</comment>
<dbReference type="NCBIfam" id="TIGR01366">
    <property type="entry name" value="serC_3"/>
    <property type="match status" value="1"/>
</dbReference>
<name>A0A430FQ40_9BIFI</name>
<dbReference type="Proteomes" id="UP000287609">
    <property type="component" value="Unassembled WGS sequence"/>
</dbReference>
<dbReference type="InterPro" id="IPR022278">
    <property type="entry name" value="Pser_aminoTfrase"/>
</dbReference>
<feature type="binding site" evidence="13">
    <location>
        <position position="173"/>
    </location>
    <ligand>
        <name>pyridoxal 5'-phosphate</name>
        <dbReference type="ChEBI" id="CHEBI:597326"/>
    </ligand>
</feature>
<dbReference type="GO" id="GO:0008615">
    <property type="term" value="P:pyridoxine biosynthetic process"/>
    <property type="evidence" value="ECO:0007669"/>
    <property type="project" value="UniProtKB-UniRule"/>
</dbReference>
<dbReference type="EC" id="2.6.1.52" evidence="13"/>
<dbReference type="RefSeq" id="WP_206432072.1">
    <property type="nucleotide sequence ID" value="NZ_QXGM01000002.1"/>
</dbReference>
<dbReference type="GO" id="GO:0019265">
    <property type="term" value="P:glycine biosynthetic process, by transamination of glyoxylate"/>
    <property type="evidence" value="ECO:0007669"/>
    <property type="project" value="TreeGrafter"/>
</dbReference>
<keyword evidence="6 13" id="KW-0028">Amino-acid biosynthesis</keyword>
<dbReference type="GO" id="GO:0004648">
    <property type="term" value="F:O-phospho-L-serine:2-oxoglutarate aminotransferase activity"/>
    <property type="evidence" value="ECO:0007669"/>
    <property type="project" value="UniProtKB-UniRule"/>
</dbReference>
<keyword evidence="17" id="KW-1185">Reference proteome</keyword>
<dbReference type="UniPathway" id="UPA00244">
    <property type="reaction ID" value="UER00311"/>
</dbReference>
<evidence type="ECO:0000256" key="3">
    <source>
        <dbReference type="ARBA" id="ARBA00006904"/>
    </source>
</evidence>
<dbReference type="InterPro" id="IPR015424">
    <property type="entry name" value="PyrdxlP-dep_Trfase"/>
</dbReference>
<dbReference type="HAMAP" id="MF_00160">
    <property type="entry name" value="SerC_aminotrans_5"/>
    <property type="match status" value="1"/>
</dbReference>
<comment type="subunit">
    <text evidence="13">Homodimer.</text>
</comment>
<dbReference type="InterPro" id="IPR000192">
    <property type="entry name" value="Aminotrans_V_dom"/>
</dbReference>
<dbReference type="EMBL" id="QXGM01000002">
    <property type="protein sequence ID" value="RSX54914.1"/>
    <property type="molecule type" value="Genomic_DNA"/>
</dbReference>
<comment type="cofactor">
    <cofactor evidence="13">
        <name>pyridoxal 5'-phosphate</name>
        <dbReference type="ChEBI" id="CHEBI:597326"/>
    </cofactor>
    <text evidence="13">Binds 1 pyridoxal phosphate per subunit.</text>
</comment>
<evidence type="ECO:0000256" key="2">
    <source>
        <dbReference type="ARBA" id="ARBA00005099"/>
    </source>
</evidence>
<feature type="binding site" evidence="13">
    <location>
        <position position="45"/>
    </location>
    <ligand>
        <name>L-glutamate</name>
        <dbReference type="ChEBI" id="CHEBI:29985"/>
    </ligand>
</feature>
<keyword evidence="9 13" id="KW-0664">Pyridoxine biosynthesis</keyword>
<feature type="region of interest" description="Disordered" evidence="14">
    <location>
        <begin position="1"/>
        <end position="23"/>
    </location>
</feature>
<feature type="binding site" evidence="13">
    <location>
        <begin position="79"/>
        <end position="80"/>
    </location>
    <ligand>
        <name>pyridoxal 5'-phosphate</name>
        <dbReference type="ChEBI" id="CHEBI:597326"/>
    </ligand>
</feature>
<organism evidence="16 17">
    <name type="scientific">Bifidobacterium dolichotidis</name>
    <dbReference type="NCBI Taxonomy" id="2306976"/>
    <lineage>
        <taxon>Bacteria</taxon>
        <taxon>Bacillati</taxon>
        <taxon>Actinomycetota</taxon>
        <taxon>Actinomycetes</taxon>
        <taxon>Bifidobacteriales</taxon>
        <taxon>Bifidobacteriaceae</taxon>
        <taxon>Bifidobacterium</taxon>
    </lineage>
</organism>
<dbReference type="PANTHER" id="PTHR21152:SF40">
    <property type="entry name" value="ALANINE--GLYOXYLATE AMINOTRANSFERASE"/>
    <property type="match status" value="1"/>
</dbReference>
<dbReference type="PIRSF" id="PIRSF000525">
    <property type="entry name" value="SerC"/>
    <property type="match status" value="1"/>
</dbReference>
<evidence type="ECO:0000256" key="5">
    <source>
        <dbReference type="ARBA" id="ARBA00022576"/>
    </source>
</evidence>
<dbReference type="GO" id="GO:0005737">
    <property type="term" value="C:cytoplasm"/>
    <property type="evidence" value="ECO:0007669"/>
    <property type="project" value="UniProtKB-SubCell"/>
</dbReference>
<dbReference type="UniPathway" id="UPA00135">
    <property type="reaction ID" value="UER00197"/>
</dbReference>
<dbReference type="GO" id="GO:0008453">
    <property type="term" value="F:alanine-glyoxylate transaminase activity"/>
    <property type="evidence" value="ECO:0007669"/>
    <property type="project" value="TreeGrafter"/>
</dbReference>
<evidence type="ECO:0000256" key="9">
    <source>
        <dbReference type="ARBA" id="ARBA00023096"/>
    </source>
</evidence>
<comment type="catalytic activity">
    <reaction evidence="11 13">
        <text>4-(phosphooxy)-L-threonine + 2-oxoglutarate = (R)-3-hydroxy-2-oxo-4-phosphooxybutanoate + L-glutamate</text>
        <dbReference type="Rhea" id="RHEA:16573"/>
        <dbReference type="ChEBI" id="CHEBI:16810"/>
        <dbReference type="ChEBI" id="CHEBI:29985"/>
        <dbReference type="ChEBI" id="CHEBI:58452"/>
        <dbReference type="ChEBI" id="CHEBI:58538"/>
        <dbReference type="EC" id="2.6.1.52"/>
    </reaction>
</comment>
<sequence>MSNIQIPQSMLPEDGRFGSGPTKIRPAQMQALNDAFPHLLGTSHRQTPVKQLVASLRSGLSEFFSLPDGYEVVLGNGGASAFWEIICANLVTRKAACGVYGSFTKKLAQSIQTAPFLEDPVIYACDPGNYKLPEYTEHVDCYCWAHNETSTGVAAPVERVPGSTEQNALTLIDATSGAGALPVDIAQTDAYYFSPQKAFGAEGGLWVAILSPAAIDRAEHIQQGVGLAGSTRWIPPFLSLTSAIENSRKNQTLNTPALATLVLMENQVRYLNEQGGLQWATARCQRSASIIYDWAEQSDYASPFVTDPKARSQAVVTVDLDASVSDQAVLAALRDNGIVDVNSYRKLGRNQLRIGVFPSVEPDDVRALTKCIDYVVERL</sequence>